<dbReference type="Proteomes" id="UP000051952">
    <property type="component" value="Unassembled WGS sequence"/>
</dbReference>
<evidence type="ECO:0000313" key="1">
    <source>
        <dbReference type="EMBL" id="CUG83387.1"/>
    </source>
</evidence>
<dbReference type="VEuPathDB" id="TriTrypDB:BSAL_87565"/>
<dbReference type="AlphaFoldDB" id="A0A0S4J4N2"/>
<gene>
    <name evidence="1" type="ORF">BSAL_87565</name>
</gene>
<proteinExistence type="predicted"/>
<evidence type="ECO:0000313" key="2">
    <source>
        <dbReference type="Proteomes" id="UP000051952"/>
    </source>
</evidence>
<dbReference type="EMBL" id="CYKH01001095">
    <property type="protein sequence ID" value="CUG83387.1"/>
    <property type="molecule type" value="Genomic_DNA"/>
</dbReference>
<reference evidence="2" key="1">
    <citation type="submission" date="2015-09" db="EMBL/GenBank/DDBJ databases">
        <authorList>
            <consortium name="Pathogen Informatics"/>
        </authorList>
    </citation>
    <scope>NUCLEOTIDE SEQUENCE [LARGE SCALE GENOMIC DNA]</scope>
    <source>
        <strain evidence="2">Lake Konstanz</strain>
    </source>
</reference>
<name>A0A0S4J4N2_BODSA</name>
<protein>
    <submittedName>
        <fullName evidence="1">Uncharacterized protein</fullName>
    </submittedName>
</protein>
<accession>A0A0S4J4N2</accession>
<organism evidence="1 2">
    <name type="scientific">Bodo saltans</name>
    <name type="common">Flagellated protozoan</name>
    <dbReference type="NCBI Taxonomy" id="75058"/>
    <lineage>
        <taxon>Eukaryota</taxon>
        <taxon>Discoba</taxon>
        <taxon>Euglenozoa</taxon>
        <taxon>Kinetoplastea</taxon>
        <taxon>Metakinetoplastina</taxon>
        <taxon>Eubodonida</taxon>
        <taxon>Bodonidae</taxon>
        <taxon>Bodo</taxon>
    </lineage>
</organism>
<sequence>MIVTTQATTAAPPLSAAAGDATFILSLDIGSGAAKAALLRFGATPVRSVDSGASFAIDRIYSKEAVCHIGLAVAAQPQPRTPGGKRAIPKEAVDSLFKAI</sequence>
<keyword evidence="2" id="KW-1185">Reference proteome</keyword>